<dbReference type="SMART" id="SM00242">
    <property type="entry name" value="MYSc"/>
    <property type="match status" value="1"/>
</dbReference>
<evidence type="ECO:0000256" key="7">
    <source>
        <dbReference type="SAM" id="Coils"/>
    </source>
</evidence>
<feature type="coiled-coil region" evidence="7">
    <location>
        <begin position="1493"/>
        <end position="1579"/>
    </location>
</feature>
<evidence type="ECO:0000256" key="3">
    <source>
        <dbReference type="ARBA" id="ARBA00023123"/>
    </source>
</evidence>
<evidence type="ECO:0000256" key="4">
    <source>
        <dbReference type="ARBA" id="ARBA00023175"/>
    </source>
</evidence>
<protein>
    <recommendedName>
        <fullName evidence="9">Myosin motor domain-containing protein</fullName>
    </recommendedName>
</protein>
<reference evidence="10" key="1">
    <citation type="submission" date="2023-01" db="EMBL/GenBank/DDBJ databases">
        <title>Metagenome sequencing of chrysophaentin producing Chrysophaeum taylorii.</title>
        <authorList>
            <person name="Davison J."/>
            <person name="Bewley C."/>
        </authorList>
    </citation>
    <scope>NUCLEOTIDE SEQUENCE</scope>
    <source>
        <strain evidence="10">NIES-1699</strain>
    </source>
</reference>
<feature type="coiled-coil region" evidence="7">
    <location>
        <begin position="1242"/>
        <end position="1296"/>
    </location>
</feature>
<evidence type="ECO:0000256" key="1">
    <source>
        <dbReference type="ARBA" id="ARBA00022741"/>
    </source>
</evidence>
<evidence type="ECO:0000256" key="8">
    <source>
        <dbReference type="SAM" id="MobiDB-lite"/>
    </source>
</evidence>
<dbReference type="InterPro" id="IPR027417">
    <property type="entry name" value="P-loop_NTPase"/>
</dbReference>
<feature type="compositionally biased region" description="Polar residues" evidence="8">
    <location>
        <begin position="1922"/>
        <end position="1938"/>
    </location>
</feature>
<dbReference type="GO" id="GO:0000146">
    <property type="term" value="F:microfilament motor activity"/>
    <property type="evidence" value="ECO:0007669"/>
    <property type="project" value="TreeGrafter"/>
</dbReference>
<proteinExistence type="inferred from homology"/>
<name>A0AAD7UR14_9STRA</name>
<feature type="compositionally biased region" description="Pro residues" evidence="8">
    <location>
        <begin position="1806"/>
        <end position="1820"/>
    </location>
</feature>
<evidence type="ECO:0000256" key="5">
    <source>
        <dbReference type="ARBA" id="ARBA00023203"/>
    </source>
</evidence>
<dbReference type="GO" id="GO:0005737">
    <property type="term" value="C:cytoplasm"/>
    <property type="evidence" value="ECO:0007669"/>
    <property type="project" value="TreeGrafter"/>
</dbReference>
<feature type="compositionally biased region" description="Low complexity" evidence="8">
    <location>
        <begin position="1868"/>
        <end position="1889"/>
    </location>
</feature>
<dbReference type="PROSITE" id="PS51456">
    <property type="entry name" value="MYOSIN_MOTOR"/>
    <property type="match status" value="1"/>
</dbReference>
<dbReference type="InterPro" id="IPR036961">
    <property type="entry name" value="Kinesin_motor_dom_sf"/>
</dbReference>
<dbReference type="GO" id="GO:0016020">
    <property type="term" value="C:membrane"/>
    <property type="evidence" value="ECO:0007669"/>
    <property type="project" value="TreeGrafter"/>
</dbReference>
<dbReference type="PROSITE" id="PS50096">
    <property type="entry name" value="IQ"/>
    <property type="match status" value="2"/>
</dbReference>
<dbReference type="Pfam" id="PF00063">
    <property type="entry name" value="Myosin_head"/>
    <property type="match status" value="2"/>
</dbReference>
<sequence>MAQPGERVWVPDDDLVWASATVENREVDPSTGVIRVDIRLDDEDDSETLDFQSEEELLASVKRRNDGMTSRVEDLIRLPHLHEPAILDVLRGRSASGLIYTNVGAILLAVNPFKRIKQLYSDDTIAVHRATGAARDTNPDSAQPAPPHAFAVADAAYRAMRRAQLDSAVAADQAVLISGESGAGKTETTKVVMRYLAGLSAGLAAAPGDDKKKKKKNNNPTLEERVLQTNPILEGFGNARTLRNDNSSRFGKWISLEFDARGRLACAALRTYLLEKVRLVKQQEGERGFHVFYEALSGGVPDSSELWPDGTEWRGDVEGRDSVCVNGSRCGIDGRRDGVVDSEMLRERLDALEAFGVVDEPLAAGDAADAAISMTQLDVFQALAAVLHLGSLEFAAFESSSVEDAGCKVADDSAGRLTTAAQALGVDGVKLARALTVRGVFAEGKTLEINLSADAARRGRDALLKAVYASLFDALVAKCNAELARGVHNAKSNGASIGLLDIFGFEVFEKNSFEQLLINYTNERLQQHFNDFVFETEQKEYAAEGLSWDAVDFPNNDDVLTLIEGQGAGSSVSSQSGGSGGLARAALTSRAKVLGRAASKRRPSALPAAGATASVGLLATIDDECLLVASRPDSATSDAVNNDADDEAARSLARRLKATFEGQARYECSARQERSAKFAVAHYAGPVEYSVVGFIAKNMDALVPDAAKLLAQSTKAFVRALENRRVANATGDVSPRSRSLSPPPNALGVPKRASARRSSSLATTTVAQRFRASLGSLLFEIRATRPHFIRCLKPNDKNLPDLINAPRLVEQLRYCGVLEAVRVARAGYPVRLPHADFVRRYRAAAAVWSDKYFLRDPNAVVDPIKPGTTGGGGGFLDVVGVAVEETPQKRACDAAKRLIETLAPEARLVLEVGHSASKKKKLRSKGCEDEEEEEEESRAKRMNNNRSDDGVAVGKTKIFLRKGAFEALEALLSKRVSKACTRVQTCWREFRERRRFVAAKRFAARLQQRHRFRAKRARAKATVISARVRGRGPRIRFVAIGLVVRNVQSAHRGISARAKLEWLRRERAVRKLQRLARGGAARGTFHQLRSGVVSLQCFARKMLARDARRKQYRMRRDADLVLQELYKAQAEMARLAIETAAATEKARLTERKFELARCDIIAERIASKKGGRAKLEATVTSLTAQLENARRRKVDDDDDDDGLRRRDTEAAAGLLLTQAAQAAAHVESAGDGPVDDDDDDRYAALEATVDRLTAELEEALATTRGAVGDQSTDGHVAALEETVNRLSAELEEARAGGLDGDGIAKRNVVLKATVNRLTAELEEARSGAAEGDNVVLEATVNRLRAELEEARLSRLVGVDGVDERNAALEATVNDLTAELEEARAGRVDGDGVNERNAVLEATVDRLTAELEEARLVRLVVDGVDERNAVLEAKVNRLTAELEEARAGRLDGDGVNERNAVTLEAKVDRRTAELEEARGGSNTAAAAEGSSERVAVLEATVNRLTTELDEALEAARDAVDDAVKERNATLEAAVKRLRAELDEARGGHSDALDSAVNEHHNALEAEVKRLRADLLDSRRRADLVEARRRAELAETRRGVGVDGVVSERNLELEAEVKRVVAELVELRGTREEALSERNAALSALAAAIAAAGAEKREATEAAARNSLDVARRDIEHQRALRRKEAEMARLAADAAESLLVVSKKQLEVAAASDRNYRHLLEKKDAELAATRAEHQRSATRTEAQRQLAQRSVTTADRSTGASPPRASPPRATGASPPRAPPPPPPTSPPFSAKFRPSPPVSTNVKPAPLPPNTNPPPPPPGTGLAQREFSPTAVPERGGAPQQPQQQQQQQSANQQQQQEEAFREETPAAVATSSSAATTISSTAALVSSRRADGTRSATEPSATTISSTAALVSSRRADGTRSATEPAATTISSTAALVSSRRADGTRSATEPAATTISSTAALVSSRRADGTRSATEPAAIPALKTGTSAVEEEDYDSDPDEFEPFGQPVVTTEAATVEFDEEAGIEDDDESPEKTESSPARRRTQRRIGVLKAEIAALRRLICGGWMAQWRMLCELGEDPVPEFASADDPDDGPSAESLGEALGISDFGGGRNGHAVDYDGRGAARTHRDRRFSARVDPAALASRFAADIAALDAATAQLAGLRHAPPETTVAEDHDADSPESPAVRHAPYAAALAETLLKMERSSGCLRALAAIDVAPFTRVPHQLRDQLDAAYARLEDMQRKLDDTAPQRPNRPYPPRGASAIANKGGPSSLLGLMSCGFYRDENSDGET</sequence>
<feature type="compositionally biased region" description="Low complexity" evidence="8">
    <location>
        <begin position="1756"/>
        <end position="1775"/>
    </location>
</feature>
<feature type="compositionally biased region" description="Pro residues" evidence="8">
    <location>
        <begin position="1776"/>
        <end position="1787"/>
    </location>
</feature>
<dbReference type="Gene3D" id="1.20.58.530">
    <property type="match status" value="1"/>
</dbReference>
<feature type="compositionally biased region" description="Polar residues" evidence="8">
    <location>
        <begin position="1948"/>
        <end position="1964"/>
    </location>
</feature>
<feature type="compositionally biased region" description="Low complexity" evidence="8">
    <location>
        <begin position="1841"/>
        <end position="1858"/>
    </location>
</feature>
<organism evidence="10 11">
    <name type="scientific">Chrysophaeum taylorii</name>
    <dbReference type="NCBI Taxonomy" id="2483200"/>
    <lineage>
        <taxon>Eukaryota</taxon>
        <taxon>Sar</taxon>
        <taxon>Stramenopiles</taxon>
        <taxon>Ochrophyta</taxon>
        <taxon>Pelagophyceae</taxon>
        <taxon>Pelagomonadales</taxon>
        <taxon>Pelagomonadaceae</taxon>
        <taxon>Chrysophaeum</taxon>
    </lineage>
</organism>
<keyword evidence="2 6" id="KW-0067">ATP-binding</keyword>
<dbReference type="GO" id="GO:0016459">
    <property type="term" value="C:myosin complex"/>
    <property type="evidence" value="ECO:0007669"/>
    <property type="project" value="UniProtKB-KW"/>
</dbReference>
<evidence type="ECO:0000259" key="9">
    <source>
        <dbReference type="PROSITE" id="PS51456"/>
    </source>
</evidence>
<keyword evidence="4 6" id="KW-0505">Motor protein</keyword>
<keyword evidence="5 6" id="KW-0009">Actin-binding</keyword>
<feature type="region of interest" description="Disordered" evidence="8">
    <location>
        <begin position="921"/>
        <end position="949"/>
    </location>
</feature>
<comment type="caution">
    <text evidence="10">The sequence shown here is derived from an EMBL/GenBank/DDBJ whole genome shotgun (WGS) entry which is preliminary data.</text>
</comment>
<feature type="compositionally biased region" description="Polar residues" evidence="8">
    <location>
        <begin position="1896"/>
        <end position="1912"/>
    </location>
</feature>
<feature type="region of interest" description="Disordered" evidence="8">
    <location>
        <begin position="729"/>
        <end position="758"/>
    </location>
</feature>
<dbReference type="Gene3D" id="1.20.5.4820">
    <property type="match status" value="1"/>
</dbReference>
<dbReference type="EMBL" id="JAQMWT010000005">
    <property type="protein sequence ID" value="KAJ8614496.1"/>
    <property type="molecule type" value="Genomic_DNA"/>
</dbReference>
<feature type="compositionally biased region" description="Acidic residues" evidence="8">
    <location>
        <begin position="1992"/>
        <end position="2005"/>
    </location>
</feature>
<dbReference type="PANTHER" id="PTHR13140:SF845">
    <property type="entry name" value="MYOSIN-LIKE PROTEIN"/>
    <property type="match status" value="1"/>
</dbReference>
<dbReference type="Gene3D" id="3.40.850.10">
    <property type="entry name" value="Kinesin motor domain"/>
    <property type="match status" value="2"/>
</dbReference>
<feature type="compositionally biased region" description="Acidic residues" evidence="8">
    <location>
        <begin position="2085"/>
        <end position="2096"/>
    </location>
</feature>
<keyword evidence="7" id="KW-0175">Coiled coil</keyword>
<keyword evidence="11" id="KW-1185">Reference proteome</keyword>
<evidence type="ECO:0000256" key="6">
    <source>
        <dbReference type="PROSITE-ProRule" id="PRU00782"/>
    </source>
</evidence>
<feature type="domain" description="Myosin motor" evidence="9">
    <location>
        <begin position="70"/>
        <end position="973"/>
    </location>
</feature>
<feature type="region of interest" description="Actin-binding" evidence="6">
    <location>
        <begin position="774"/>
        <end position="796"/>
    </location>
</feature>
<dbReference type="PRINTS" id="PR00193">
    <property type="entry name" value="MYOSINHEAVY"/>
</dbReference>
<feature type="binding site" evidence="6">
    <location>
        <begin position="179"/>
        <end position="186"/>
    </location>
    <ligand>
        <name>ATP</name>
        <dbReference type="ChEBI" id="CHEBI:30616"/>
    </ligand>
</feature>
<feature type="coiled-coil region" evidence="7">
    <location>
        <begin position="1333"/>
        <end position="1447"/>
    </location>
</feature>
<dbReference type="CDD" id="cd00124">
    <property type="entry name" value="MYSc"/>
    <property type="match status" value="1"/>
</dbReference>
<comment type="similarity">
    <text evidence="6">Belongs to the TRAFAC class myosin-kinesin ATPase superfamily. Myosin family.</text>
</comment>
<dbReference type="GO" id="GO:0007015">
    <property type="term" value="P:actin filament organization"/>
    <property type="evidence" value="ECO:0007669"/>
    <property type="project" value="TreeGrafter"/>
</dbReference>
<gene>
    <name evidence="10" type="ORF">CTAYLR_000757</name>
</gene>
<evidence type="ECO:0000256" key="2">
    <source>
        <dbReference type="ARBA" id="ARBA00022840"/>
    </source>
</evidence>
<feature type="region of interest" description="Disordered" evidence="8">
    <location>
        <begin position="1729"/>
        <end position="2047"/>
    </location>
</feature>
<dbReference type="GO" id="GO:0005524">
    <property type="term" value="F:ATP binding"/>
    <property type="evidence" value="ECO:0007669"/>
    <property type="project" value="UniProtKB-UniRule"/>
</dbReference>
<keyword evidence="3 6" id="KW-0518">Myosin</keyword>
<accession>A0AAD7UR14</accession>
<dbReference type="SUPFAM" id="SSF52540">
    <property type="entry name" value="P-loop containing nucleoside triphosphate hydrolases"/>
    <property type="match status" value="1"/>
</dbReference>
<feature type="compositionally biased region" description="Polar residues" evidence="8">
    <location>
        <begin position="1737"/>
        <end position="1755"/>
    </location>
</feature>
<dbReference type="GO" id="GO:0051015">
    <property type="term" value="F:actin filament binding"/>
    <property type="evidence" value="ECO:0007669"/>
    <property type="project" value="TreeGrafter"/>
</dbReference>
<feature type="region of interest" description="Disordered" evidence="8">
    <location>
        <begin position="2245"/>
        <end position="2273"/>
    </location>
</feature>
<dbReference type="Gene3D" id="1.20.120.720">
    <property type="entry name" value="Myosin VI head, motor domain, U50 subdomain"/>
    <property type="match status" value="1"/>
</dbReference>
<dbReference type="InterPro" id="IPR001609">
    <property type="entry name" value="Myosin_head_motor_dom-like"/>
</dbReference>
<keyword evidence="1 6" id="KW-0547">Nucleotide-binding</keyword>
<evidence type="ECO:0000313" key="10">
    <source>
        <dbReference type="EMBL" id="KAJ8614496.1"/>
    </source>
</evidence>
<dbReference type="Proteomes" id="UP001230188">
    <property type="component" value="Unassembled WGS sequence"/>
</dbReference>
<dbReference type="PANTHER" id="PTHR13140">
    <property type="entry name" value="MYOSIN"/>
    <property type="match status" value="1"/>
</dbReference>
<feature type="compositionally biased region" description="Acidic residues" evidence="8">
    <location>
        <begin position="2020"/>
        <end position="2033"/>
    </location>
</feature>
<evidence type="ECO:0000313" key="11">
    <source>
        <dbReference type="Proteomes" id="UP001230188"/>
    </source>
</evidence>
<feature type="region of interest" description="Disordered" evidence="8">
    <location>
        <begin position="2085"/>
        <end position="2109"/>
    </location>
</feature>